<feature type="transmembrane region" description="Helical" evidence="8">
    <location>
        <begin position="212"/>
        <end position="230"/>
    </location>
</feature>
<dbReference type="Gene3D" id="1.20.1740.10">
    <property type="entry name" value="Amino acid/polyamine transporter I"/>
    <property type="match status" value="1"/>
</dbReference>
<evidence type="ECO:0000313" key="11">
    <source>
        <dbReference type="Proteomes" id="UP000094757"/>
    </source>
</evidence>
<dbReference type="GO" id="GO:0005886">
    <property type="term" value="C:plasma membrane"/>
    <property type="evidence" value="ECO:0007669"/>
    <property type="project" value="UniProtKB-SubCell"/>
</dbReference>
<dbReference type="PRINTS" id="PR00175">
    <property type="entry name" value="NAALASMPORT"/>
</dbReference>
<keyword evidence="6 8" id="KW-1133">Transmembrane helix</keyword>
<feature type="transmembrane region" description="Helical" evidence="8">
    <location>
        <begin position="327"/>
        <end position="350"/>
    </location>
</feature>
<reference evidence="11" key="1">
    <citation type="submission" date="2016-08" db="EMBL/GenBank/DDBJ databases">
        <authorList>
            <person name="Holder M.E."/>
            <person name="Ajami N.J."/>
            <person name="Petrosino J.F."/>
        </authorList>
    </citation>
    <scope>NUCLEOTIDE SEQUENCE [LARGE SCALE GENOMIC DNA]</scope>
    <source>
        <strain evidence="11">F0677</strain>
    </source>
</reference>
<dbReference type="InterPro" id="IPR001463">
    <property type="entry name" value="Na/Ala_symport"/>
</dbReference>
<evidence type="ECO:0000256" key="5">
    <source>
        <dbReference type="ARBA" id="ARBA00022692"/>
    </source>
</evidence>
<reference evidence="10 12" key="3">
    <citation type="submission" date="2018-08" db="EMBL/GenBank/DDBJ databases">
        <title>Draft genome sequence of Dialister pneumosintes KCOM 1685.</title>
        <authorList>
            <person name="Kook J.-K."/>
            <person name="Park S.-N."/>
            <person name="Lim Y.K."/>
        </authorList>
    </citation>
    <scope>NUCLEOTIDE SEQUENCE [LARGE SCALE GENOMIC DNA]</scope>
    <source>
        <strain evidence="10 12">KCOM 1685</strain>
    </source>
</reference>
<accession>A0A1B3WCD3</accession>
<evidence type="ECO:0000256" key="2">
    <source>
        <dbReference type="ARBA" id="ARBA00009261"/>
    </source>
</evidence>
<evidence type="ECO:0000313" key="10">
    <source>
        <dbReference type="EMBL" id="RID94429.1"/>
    </source>
</evidence>
<dbReference type="PANTHER" id="PTHR30330">
    <property type="entry name" value="AGSS FAMILY TRANSPORTER, SODIUM-ALANINE"/>
    <property type="match status" value="1"/>
</dbReference>
<feature type="transmembrane region" description="Helical" evidence="8">
    <location>
        <begin position="454"/>
        <end position="474"/>
    </location>
</feature>
<evidence type="ECO:0000313" key="9">
    <source>
        <dbReference type="EMBL" id="AOH38620.1"/>
    </source>
</evidence>
<evidence type="ECO:0000256" key="8">
    <source>
        <dbReference type="RuleBase" id="RU363064"/>
    </source>
</evidence>
<dbReference type="KEGG" id="dpn:BCB69_00595"/>
<keyword evidence="7 8" id="KW-0472">Membrane</keyword>
<dbReference type="PROSITE" id="PS00873">
    <property type="entry name" value="NA_ALANINE_SYMP"/>
    <property type="match status" value="1"/>
</dbReference>
<dbReference type="Pfam" id="PF01235">
    <property type="entry name" value="Na_Ala_symp"/>
    <property type="match status" value="1"/>
</dbReference>
<dbReference type="EMBL" id="CP017037">
    <property type="protein sequence ID" value="AOH38620.1"/>
    <property type="molecule type" value="Genomic_DNA"/>
</dbReference>
<sequence length="507" mass="55277">MGSLLAAVNAILSFITPISDFFWDFPKNFEWYREIPLLGDFSLAIIVLVGSGIYFTLSLGFIQIKYFKKGIKLLIQHKQIQSGISPLTAFFLSSAMRVGPGNIIGVTGAIATGGPGALFWMWISAFFGMATAYTESVLSQLFKEKRGDVYVGGLPFYARQLLGNKAWIGVVLSCIYILYAMFCLPAQGFNVVSSMGAIAEIFIGNSISVQSSFYYIVSTIVIILAAVIAFGGIKRVTKATNAMVPIMAIIYILTVAFLIVTNTHRIPYFFQSVFSGAFTPEAIFGGAFGTALVQGVKRGLMSNEAGQGTITMAAAAADARHPSEQGLIAALGVFLDTHIICTMTGFIVIMGQQWNTPVWQQSGTYPKFLLSIHAMVPGVIDSIVMGLVSLCFCLFAYTTMVGMITFSEIAANRISSSPVFINCIRGTGVFVAAFGIFCNIAGYDLSNLWAFSDLGNIIIVYCNIPLLYIGFCYVRKTTYTYMINENRFCSKEIGIKTSCWNEEHLNT</sequence>
<protein>
    <submittedName>
        <fullName evidence="9 10">Sodium:alanine symporter</fullName>
    </submittedName>
</protein>
<keyword evidence="12" id="KW-1185">Reference proteome</keyword>
<evidence type="ECO:0000256" key="1">
    <source>
        <dbReference type="ARBA" id="ARBA00004651"/>
    </source>
</evidence>
<proteinExistence type="inferred from homology"/>
<reference evidence="9" key="2">
    <citation type="submission" date="2016-08" db="EMBL/GenBank/DDBJ databases">
        <authorList>
            <person name="Seilhamer J.J."/>
        </authorList>
    </citation>
    <scope>NUCLEOTIDE SEQUENCE [LARGE SCALE GENOMIC DNA]</scope>
    <source>
        <strain evidence="9">F0677</strain>
    </source>
</reference>
<evidence type="ECO:0000256" key="7">
    <source>
        <dbReference type="ARBA" id="ARBA00023136"/>
    </source>
</evidence>
<gene>
    <name evidence="9" type="ORF">BCB69_00595</name>
    <name evidence="10" type="ORF">DX915_02595</name>
</gene>
<comment type="similarity">
    <text evidence="2 8">Belongs to the alanine or glycine:cation symporter (AGCS) (TC 2.A.25) family.</text>
</comment>
<evidence type="ECO:0000256" key="6">
    <source>
        <dbReference type="ARBA" id="ARBA00022989"/>
    </source>
</evidence>
<evidence type="ECO:0000256" key="3">
    <source>
        <dbReference type="ARBA" id="ARBA00022448"/>
    </source>
</evidence>
<feature type="transmembrane region" description="Helical" evidence="8">
    <location>
        <begin position="242"/>
        <end position="261"/>
    </location>
</feature>
<evidence type="ECO:0000256" key="4">
    <source>
        <dbReference type="ARBA" id="ARBA00022475"/>
    </source>
</evidence>
<evidence type="ECO:0000313" key="12">
    <source>
        <dbReference type="Proteomes" id="UP000266262"/>
    </source>
</evidence>
<feature type="transmembrane region" description="Helical" evidence="8">
    <location>
        <begin position="370"/>
        <end position="398"/>
    </location>
</feature>
<dbReference type="AlphaFoldDB" id="A0A1B3WCD3"/>
<dbReference type="GO" id="GO:0005283">
    <property type="term" value="F:amino acid:sodium symporter activity"/>
    <property type="evidence" value="ECO:0007669"/>
    <property type="project" value="InterPro"/>
</dbReference>
<keyword evidence="3 8" id="KW-0813">Transport</keyword>
<feature type="transmembrane region" description="Helical" evidence="8">
    <location>
        <begin position="419"/>
        <end position="442"/>
    </location>
</feature>
<feature type="transmembrane region" description="Helical" evidence="8">
    <location>
        <begin position="166"/>
        <end position="192"/>
    </location>
</feature>
<feature type="transmembrane region" description="Helical" evidence="8">
    <location>
        <begin position="41"/>
        <end position="62"/>
    </location>
</feature>
<name>A0A1B3WCD3_9FIRM</name>
<dbReference type="NCBIfam" id="TIGR00835">
    <property type="entry name" value="agcS"/>
    <property type="match status" value="1"/>
</dbReference>
<keyword evidence="8" id="KW-0769">Symport</keyword>
<dbReference type="EMBL" id="QWKU01000001">
    <property type="protein sequence ID" value="RID94429.1"/>
    <property type="molecule type" value="Genomic_DNA"/>
</dbReference>
<dbReference type="PANTHER" id="PTHR30330:SF1">
    <property type="entry name" value="AMINO-ACID CARRIER PROTEIN ALST"/>
    <property type="match status" value="1"/>
</dbReference>
<dbReference type="Proteomes" id="UP000266262">
    <property type="component" value="Unassembled WGS sequence"/>
</dbReference>
<comment type="subcellular location">
    <subcellularLocation>
        <location evidence="1 8">Cell membrane</location>
        <topology evidence="1 8">Multi-pass membrane protein</topology>
    </subcellularLocation>
</comment>
<dbReference type="RefSeq" id="WP_022513070.1">
    <property type="nucleotide sequence ID" value="NZ_CP017037.1"/>
</dbReference>
<keyword evidence="5 8" id="KW-0812">Transmembrane</keyword>
<dbReference type="OrthoDB" id="9804874at2"/>
<dbReference type="Proteomes" id="UP000094757">
    <property type="component" value="Chromosome"/>
</dbReference>
<keyword evidence="4 8" id="KW-1003">Cell membrane</keyword>
<organism evidence="9 11">
    <name type="scientific">Dialister pneumosintes</name>
    <dbReference type="NCBI Taxonomy" id="39950"/>
    <lineage>
        <taxon>Bacteria</taxon>
        <taxon>Bacillati</taxon>
        <taxon>Bacillota</taxon>
        <taxon>Negativicutes</taxon>
        <taxon>Veillonellales</taxon>
        <taxon>Veillonellaceae</taxon>
        <taxon>Dialister</taxon>
    </lineage>
</organism>